<feature type="domain" description="F-box associated beta-propeller type 3" evidence="1">
    <location>
        <begin position="83"/>
        <end position="334"/>
    </location>
</feature>
<dbReference type="PANTHER" id="PTHR35546:SF16">
    <property type="entry name" value="F-BOX ASSOCIATED UBIQUITINATION EFFECTOR FAMILY PROTEIN-RELATED"/>
    <property type="match status" value="1"/>
</dbReference>
<evidence type="ECO:0000313" key="3">
    <source>
        <dbReference type="Proteomes" id="UP001054252"/>
    </source>
</evidence>
<keyword evidence="3" id="KW-1185">Reference proteome</keyword>
<evidence type="ECO:0000313" key="2">
    <source>
        <dbReference type="EMBL" id="GKV01233.1"/>
    </source>
</evidence>
<protein>
    <recommendedName>
        <fullName evidence="1">F-box associated beta-propeller type 3 domain-containing protein</fullName>
    </recommendedName>
</protein>
<dbReference type="InterPro" id="IPR013187">
    <property type="entry name" value="F-box-assoc_dom_typ3"/>
</dbReference>
<evidence type="ECO:0000259" key="1">
    <source>
        <dbReference type="Pfam" id="PF08268"/>
    </source>
</evidence>
<sequence length="367" mass="43152">MESSYISSDVLFEILSRVSLQTLGRGRLLSKECNKLTYGSKFMQLHCQRTGTVSGFFIQSFVRNKHISTFVSSDNPHASRLINLDFLPHPVKIEACAKQGILLCTSQYPQQTEYYICKPTTKQWQVLPNPNPHYFTERIGIMVVASNPLRYKIVRFSKSNYYPKFHDSSPYNLHCEIFDSENWTWKQSKDVNLPFYELLDFKPAISVSGALHWKTNSRKIFSFDVEKQSWELISLPKPLCQTECCELVEYEGKMGLICLKKDHYMELWVREGHSHRRKVWSKRHGMDMEGFEREEPLCWVEAFYNADIAVIRGFCKVIFYNFRNGDSDAVRLEKMFGNYHLFLYQSDWEPVNLMGKEHSRTLSQNRY</sequence>
<dbReference type="Pfam" id="PF08268">
    <property type="entry name" value="FBA_3"/>
    <property type="match status" value="1"/>
</dbReference>
<dbReference type="SUPFAM" id="SSF81383">
    <property type="entry name" value="F-box domain"/>
    <property type="match status" value="1"/>
</dbReference>
<proteinExistence type="predicted"/>
<organism evidence="2 3">
    <name type="scientific">Rubroshorea leprosula</name>
    <dbReference type="NCBI Taxonomy" id="152421"/>
    <lineage>
        <taxon>Eukaryota</taxon>
        <taxon>Viridiplantae</taxon>
        <taxon>Streptophyta</taxon>
        <taxon>Embryophyta</taxon>
        <taxon>Tracheophyta</taxon>
        <taxon>Spermatophyta</taxon>
        <taxon>Magnoliopsida</taxon>
        <taxon>eudicotyledons</taxon>
        <taxon>Gunneridae</taxon>
        <taxon>Pentapetalae</taxon>
        <taxon>rosids</taxon>
        <taxon>malvids</taxon>
        <taxon>Malvales</taxon>
        <taxon>Dipterocarpaceae</taxon>
        <taxon>Rubroshorea</taxon>
    </lineage>
</organism>
<reference evidence="2 3" key="1">
    <citation type="journal article" date="2021" name="Commun. Biol.">
        <title>The genome of Shorea leprosula (Dipterocarpaceae) highlights the ecological relevance of drought in aseasonal tropical rainforests.</title>
        <authorList>
            <person name="Ng K.K.S."/>
            <person name="Kobayashi M.J."/>
            <person name="Fawcett J.A."/>
            <person name="Hatakeyama M."/>
            <person name="Paape T."/>
            <person name="Ng C.H."/>
            <person name="Ang C.C."/>
            <person name="Tnah L.H."/>
            <person name="Lee C.T."/>
            <person name="Nishiyama T."/>
            <person name="Sese J."/>
            <person name="O'Brien M.J."/>
            <person name="Copetti D."/>
            <person name="Mohd Noor M.I."/>
            <person name="Ong R.C."/>
            <person name="Putra M."/>
            <person name="Sireger I.Z."/>
            <person name="Indrioko S."/>
            <person name="Kosugi Y."/>
            <person name="Izuno A."/>
            <person name="Isagi Y."/>
            <person name="Lee S.L."/>
            <person name="Shimizu K.K."/>
        </authorList>
    </citation>
    <scope>NUCLEOTIDE SEQUENCE [LARGE SCALE GENOMIC DNA]</scope>
    <source>
        <strain evidence="2">214</strain>
    </source>
</reference>
<dbReference type="EMBL" id="BPVZ01000016">
    <property type="protein sequence ID" value="GKV01233.1"/>
    <property type="molecule type" value="Genomic_DNA"/>
</dbReference>
<comment type="caution">
    <text evidence="2">The sequence shown here is derived from an EMBL/GenBank/DDBJ whole genome shotgun (WGS) entry which is preliminary data.</text>
</comment>
<gene>
    <name evidence="2" type="ORF">SLEP1_g13800</name>
</gene>
<name>A0AAV5IQ19_9ROSI</name>
<accession>A0AAV5IQ19</accession>
<dbReference type="PANTHER" id="PTHR35546">
    <property type="entry name" value="F-BOX PROTEIN INTERACTION DOMAIN PROTEIN-RELATED"/>
    <property type="match status" value="1"/>
</dbReference>
<dbReference type="Proteomes" id="UP001054252">
    <property type="component" value="Unassembled WGS sequence"/>
</dbReference>
<dbReference type="InterPro" id="IPR055290">
    <property type="entry name" value="At3g26010-like"/>
</dbReference>
<dbReference type="InterPro" id="IPR036047">
    <property type="entry name" value="F-box-like_dom_sf"/>
</dbReference>
<dbReference type="AlphaFoldDB" id="A0AAV5IQ19"/>